<keyword evidence="4" id="KW-1185">Reference proteome</keyword>
<keyword evidence="2" id="KW-1133">Transmembrane helix</keyword>
<keyword evidence="3" id="KW-0282">Flagellum</keyword>
<dbReference type="Proteomes" id="UP000023152">
    <property type="component" value="Unassembled WGS sequence"/>
</dbReference>
<keyword evidence="3" id="KW-0969">Cilium</keyword>
<evidence type="ECO:0000256" key="2">
    <source>
        <dbReference type="SAM" id="Phobius"/>
    </source>
</evidence>
<keyword evidence="2" id="KW-0812">Transmembrane</keyword>
<proteinExistence type="predicted"/>
<feature type="transmembrane region" description="Helical" evidence="2">
    <location>
        <begin position="173"/>
        <end position="191"/>
    </location>
</feature>
<feature type="coiled-coil region" evidence="1">
    <location>
        <begin position="101"/>
        <end position="132"/>
    </location>
</feature>
<sequence>MNLFKNSWDLLDQTHAPVIANCPITPVAITSMVFSPNSSFSCLFLAFDTNVIVQQIAVGDEDGNLRILEVPLNFVIPLNNEKHLVEVFYKKEKEKQDFIIKRNKIQNISKMKQLLQEKKNEENEDNDNGKKKKSHIKNYLKQCAQSLILIHWNIEILYSMHIALIVTTLVNKLFEYFISVVSFIYSDFLLLNFFDGNVASEVHIITSSFKNIYIILLQKLIILFLSLNFKTTIFLHFKKNLNFIWKIIVKKTNADTNIATIKKN</sequence>
<feature type="transmembrane region" description="Helical" evidence="2">
    <location>
        <begin position="147"/>
        <end position="166"/>
    </location>
</feature>
<keyword evidence="1" id="KW-0175">Coiled coil</keyword>
<dbReference type="AlphaFoldDB" id="X6NX11"/>
<keyword evidence="3" id="KW-0966">Cell projection</keyword>
<dbReference type="OrthoDB" id="366230at2759"/>
<evidence type="ECO:0000313" key="4">
    <source>
        <dbReference type="Proteomes" id="UP000023152"/>
    </source>
</evidence>
<evidence type="ECO:0000256" key="1">
    <source>
        <dbReference type="SAM" id="Coils"/>
    </source>
</evidence>
<dbReference type="EMBL" id="ASPP01005434">
    <property type="protein sequence ID" value="ETO30536.1"/>
    <property type="molecule type" value="Genomic_DNA"/>
</dbReference>
<protein>
    <submittedName>
        <fullName evidence="3">Flagellar inner dynein arm I1 intermediate chain</fullName>
    </submittedName>
</protein>
<comment type="caution">
    <text evidence="3">The sequence shown here is derived from an EMBL/GenBank/DDBJ whole genome shotgun (WGS) entry which is preliminary data.</text>
</comment>
<accession>X6NX11</accession>
<reference evidence="3 4" key="1">
    <citation type="journal article" date="2013" name="Curr. Biol.">
        <title>The Genome of the Foraminiferan Reticulomyxa filosa.</title>
        <authorList>
            <person name="Glockner G."/>
            <person name="Hulsmann N."/>
            <person name="Schleicher M."/>
            <person name="Noegel A.A."/>
            <person name="Eichinger L."/>
            <person name="Gallinger C."/>
            <person name="Pawlowski J."/>
            <person name="Sierra R."/>
            <person name="Euteneuer U."/>
            <person name="Pillet L."/>
            <person name="Moustafa A."/>
            <person name="Platzer M."/>
            <person name="Groth M."/>
            <person name="Szafranski K."/>
            <person name="Schliwa M."/>
        </authorList>
    </citation>
    <scope>NUCLEOTIDE SEQUENCE [LARGE SCALE GENOMIC DNA]</scope>
</reference>
<feature type="transmembrane region" description="Helical" evidence="2">
    <location>
        <begin position="211"/>
        <end position="229"/>
    </location>
</feature>
<organism evidence="3 4">
    <name type="scientific">Reticulomyxa filosa</name>
    <dbReference type="NCBI Taxonomy" id="46433"/>
    <lineage>
        <taxon>Eukaryota</taxon>
        <taxon>Sar</taxon>
        <taxon>Rhizaria</taxon>
        <taxon>Retaria</taxon>
        <taxon>Foraminifera</taxon>
        <taxon>Monothalamids</taxon>
        <taxon>Reticulomyxidae</taxon>
        <taxon>Reticulomyxa</taxon>
    </lineage>
</organism>
<evidence type="ECO:0000313" key="3">
    <source>
        <dbReference type="EMBL" id="ETO30536.1"/>
    </source>
</evidence>
<name>X6NX11_RETFI</name>
<keyword evidence="2" id="KW-0472">Membrane</keyword>
<gene>
    <name evidence="3" type="ORF">RFI_06578</name>
</gene>